<organism evidence="2 3">
    <name type="scientific">Paragonimus heterotremus</name>
    <dbReference type="NCBI Taxonomy" id="100268"/>
    <lineage>
        <taxon>Eukaryota</taxon>
        <taxon>Metazoa</taxon>
        <taxon>Spiralia</taxon>
        <taxon>Lophotrochozoa</taxon>
        <taxon>Platyhelminthes</taxon>
        <taxon>Trematoda</taxon>
        <taxon>Digenea</taxon>
        <taxon>Plagiorchiida</taxon>
        <taxon>Troglotremata</taxon>
        <taxon>Troglotrematidae</taxon>
        <taxon>Paragonimus</taxon>
    </lineage>
</organism>
<keyword evidence="1" id="KW-0175">Coiled coil</keyword>
<comment type="caution">
    <text evidence="2">The sequence shown here is derived from an EMBL/GenBank/DDBJ whole genome shotgun (WGS) entry which is preliminary data.</text>
</comment>
<proteinExistence type="predicted"/>
<evidence type="ECO:0000256" key="1">
    <source>
        <dbReference type="SAM" id="Coils"/>
    </source>
</evidence>
<evidence type="ECO:0000313" key="2">
    <source>
        <dbReference type="EMBL" id="KAF5395517.1"/>
    </source>
</evidence>
<feature type="coiled-coil region" evidence="1">
    <location>
        <begin position="6"/>
        <end position="40"/>
    </location>
</feature>
<dbReference type="EMBL" id="LUCH01012160">
    <property type="protein sequence ID" value="KAF5395517.1"/>
    <property type="molecule type" value="Genomic_DNA"/>
</dbReference>
<dbReference type="AlphaFoldDB" id="A0A8J4T855"/>
<protein>
    <recommendedName>
        <fullName evidence="4">RH2 domain-containing protein</fullName>
    </recommendedName>
</protein>
<evidence type="ECO:0008006" key="4">
    <source>
        <dbReference type="Google" id="ProtNLM"/>
    </source>
</evidence>
<reference evidence="2" key="1">
    <citation type="submission" date="2019-05" db="EMBL/GenBank/DDBJ databases">
        <title>Annotation for the trematode Paragonimus heterotremus.</title>
        <authorList>
            <person name="Choi Y.-J."/>
        </authorList>
    </citation>
    <scope>NUCLEOTIDE SEQUENCE</scope>
    <source>
        <strain evidence="2">LC</strain>
    </source>
</reference>
<name>A0A8J4T855_9TREM</name>
<gene>
    <name evidence="2" type="ORF">PHET_11857</name>
</gene>
<accession>A0A8J4T855</accession>
<dbReference type="Proteomes" id="UP000748531">
    <property type="component" value="Unassembled WGS sequence"/>
</dbReference>
<sequence length="176" mass="19812">MLMKEVEYLRVNRDQTREEVNRLVRQLNEYRKQLAHVHTRLKLYEDVEDFCPTDMSLKQSKQNCSLVHAASCSLINQESNPGLTSLTRSQTPRVESGSYLDGSLKHAIPGDFTRSVSIAIGPDRSGDNQAVGQSIVSSSKDRRLSDPLIPVKDVSHSCECLCRLNLAIRVIRLEVC</sequence>
<keyword evidence="3" id="KW-1185">Reference proteome</keyword>
<evidence type="ECO:0000313" key="3">
    <source>
        <dbReference type="Proteomes" id="UP000748531"/>
    </source>
</evidence>